<protein>
    <recommendedName>
        <fullName evidence="5">Cysteinyl-tRNA ligase anticodon binding domain-containing protein</fullName>
    </recommendedName>
</protein>
<dbReference type="EMBL" id="WJHE01000215">
    <property type="protein sequence ID" value="MST32111.1"/>
    <property type="molecule type" value="Genomic_DNA"/>
</dbReference>
<keyword evidence="1" id="KW-0436">Ligase</keyword>
<dbReference type="InterPro" id="IPR056411">
    <property type="entry name" value="CysS_C"/>
</dbReference>
<organism evidence="6 7">
    <name type="scientific">Acidiferrimicrobium australe</name>
    <dbReference type="NCBI Taxonomy" id="2664430"/>
    <lineage>
        <taxon>Bacteria</taxon>
        <taxon>Bacillati</taxon>
        <taxon>Actinomycetota</taxon>
        <taxon>Acidimicrobiia</taxon>
        <taxon>Acidimicrobiales</taxon>
        <taxon>Acidimicrobiaceae</taxon>
        <taxon>Acidiferrimicrobium</taxon>
    </lineage>
</organism>
<feature type="compositionally biased region" description="Low complexity" evidence="4">
    <location>
        <begin position="280"/>
        <end position="290"/>
    </location>
</feature>
<feature type="domain" description="Cysteinyl-tRNA ligase anticodon binding" evidence="5">
    <location>
        <begin position="376"/>
        <end position="418"/>
    </location>
</feature>
<dbReference type="Gene3D" id="1.20.120.1910">
    <property type="entry name" value="Cysteine-tRNA ligase, C-terminal anti-codon recognition domain"/>
    <property type="match status" value="1"/>
</dbReference>
<evidence type="ECO:0000313" key="7">
    <source>
        <dbReference type="Proteomes" id="UP000437736"/>
    </source>
</evidence>
<dbReference type="SUPFAM" id="SSF52317">
    <property type="entry name" value="Class I glutamine amidotransferase-like"/>
    <property type="match status" value="1"/>
</dbReference>
<reference evidence="6 7" key="1">
    <citation type="submission" date="2019-11" db="EMBL/GenBank/DDBJ databases">
        <title>Acidiferrimicrobium australis gen. nov., sp. nov., an acidophilic and obligately heterotrophic, member of the Actinobacteria that catalyses dissimilatory oxido- reduction of iron isolated from metal-rich acidic water in Chile.</title>
        <authorList>
            <person name="Gonzalez D."/>
            <person name="Huber K."/>
            <person name="Hedrich S."/>
            <person name="Rojas-Villalobos C."/>
            <person name="Quatrini R."/>
            <person name="Dinamarca M.A."/>
            <person name="Schwarz A."/>
            <person name="Canales C."/>
            <person name="Nancucheo I."/>
        </authorList>
    </citation>
    <scope>NUCLEOTIDE SEQUENCE [LARGE SCALE GENOMIC DNA]</scope>
    <source>
        <strain evidence="6 7">USS-CCA1</strain>
    </source>
</reference>
<keyword evidence="2" id="KW-0547">Nucleotide-binding</keyword>
<feature type="region of interest" description="Disordered" evidence="4">
    <location>
        <begin position="268"/>
        <end position="291"/>
    </location>
</feature>
<dbReference type="Proteomes" id="UP000437736">
    <property type="component" value="Unassembled WGS sequence"/>
</dbReference>
<dbReference type="Gene3D" id="3.40.50.880">
    <property type="match status" value="1"/>
</dbReference>
<keyword evidence="7" id="KW-1185">Reference proteome</keyword>
<keyword evidence="3" id="KW-0067">ATP-binding</keyword>
<evidence type="ECO:0000256" key="1">
    <source>
        <dbReference type="ARBA" id="ARBA00022598"/>
    </source>
</evidence>
<sequence>MPWPRLLALLGSGETAPTMVKPHRAIFERLAPDPVPAVLLDTPYGFQENADDISARAVDYFAASVGRRVEVAELRRRETDDPVRREAALARVAAARWVFAGPGSPTYSLRQWAGSDVPALLRDKLDHGGAVVFASAAALTLGRHTVPVYEIYKSGADPAWAEGLDLLAGALAPDVAVIPHYDNAEGGNHDTRFCYLGERRLRLLEEQLPEDGWVLGIDEHTGCVLDLDERTATVVGLGAVTVRRRGQSSTVPAGTVMKIDELIGLSRGKSGPATRCGDVPGPAAGSAPAPRDVSPFHADIRRLETAFDAAVAARDADSAVRAMLELDDTVHAWAADTLDSDAADRARGALRRMTARLGDLAKAGARDPRELVGPFVEALLAERAAARAERRWADADRARDALVGAGIEVRDSPDGTVWELAATE</sequence>
<dbReference type="InterPro" id="IPR009080">
    <property type="entry name" value="tRNAsynth_Ia_anticodon-bd"/>
</dbReference>
<accession>A0ABW9QRY3</accession>
<name>A0ABW9QRY3_9ACTN</name>
<proteinExistence type="predicted"/>
<dbReference type="Pfam" id="PF23493">
    <property type="entry name" value="CysS_C"/>
    <property type="match status" value="1"/>
</dbReference>
<evidence type="ECO:0000256" key="3">
    <source>
        <dbReference type="ARBA" id="ARBA00022840"/>
    </source>
</evidence>
<comment type="caution">
    <text evidence="6">The sequence shown here is derived from an EMBL/GenBank/DDBJ whole genome shotgun (WGS) entry which is preliminary data.</text>
</comment>
<evidence type="ECO:0000259" key="5">
    <source>
        <dbReference type="Pfam" id="PF23493"/>
    </source>
</evidence>
<evidence type="ECO:0000256" key="2">
    <source>
        <dbReference type="ARBA" id="ARBA00022741"/>
    </source>
</evidence>
<evidence type="ECO:0000256" key="4">
    <source>
        <dbReference type="SAM" id="MobiDB-lite"/>
    </source>
</evidence>
<dbReference type="InterPro" id="IPR029062">
    <property type="entry name" value="Class_I_gatase-like"/>
</dbReference>
<gene>
    <name evidence="6" type="ORF">GHK86_05145</name>
</gene>
<dbReference type="SUPFAM" id="SSF47323">
    <property type="entry name" value="Anticodon-binding domain of a subclass of class I aminoacyl-tRNA synthetases"/>
    <property type="match status" value="1"/>
</dbReference>
<evidence type="ECO:0000313" key="6">
    <source>
        <dbReference type="EMBL" id="MST32111.1"/>
    </source>
</evidence>